<feature type="compositionally biased region" description="Basic and acidic residues" evidence="1">
    <location>
        <begin position="486"/>
        <end position="495"/>
    </location>
</feature>
<name>A0ABQ7EAU9_BRACR</name>
<feature type="compositionally biased region" description="Polar residues" evidence="1">
    <location>
        <begin position="148"/>
        <end position="159"/>
    </location>
</feature>
<feature type="compositionally biased region" description="Basic and acidic residues" evidence="1">
    <location>
        <begin position="27"/>
        <end position="38"/>
    </location>
</feature>
<feature type="compositionally biased region" description="Polar residues" evidence="1">
    <location>
        <begin position="47"/>
        <end position="63"/>
    </location>
</feature>
<protein>
    <recommendedName>
        <fullName evidence="4">DUF4005 domain-containing protein</fullName>
    </recommendedName>
</protein>
<evidence type="ECO:0000313" key="3">
    <source>
        <dbReference type="Proteomes" id="UP000266723"/>
    </source>
</evidence>
<feature type="compositionally biased region" description="Polar residues" evidence="1">
    <location>
        <begin position="17"/>
        <end position="26"/>
    </location>
</feature>
<feature type="compositionally biased region" description="Basic and acidic residues" evidence="1">
    <location>
        <begin position="551"/>
        <end position="562"/>
    </location>
</feature>
<gene>
    <name evidence="2" type="ORF">DY000_02021214</name>
</gene>
<comment type="caution">
    <text evidence="2">The sequence shown here is derived from an EMBL/GenBank/DDBJ whole genome shotgun (WGS) entry which is preliminary data.</text>
</comment>
<dbReference type="Proteomes" id="UP000266723">
    <property type="component" value="Unassembled WGS sequence"/>
</dbReference>
<feature type="region of interest" description="Disordered" evidence="1">
    <location>
        <begin position="458"/>
        <end position="596"/>
    </location>
</feature>
<evidence type="ECO:0000256" key="1">
    <source>
        <dbReference type="SAM" id="MobiDB-lite"/>
    </source>
</evidence>
<feature type="compositionally biased region" description="Basic and acidic residues" evidence="1">
    <location>
        <begin position="509"/>
        <end position="541"/>
    </location>
</feature>
<reference evidence="2 3" key="1">
    <citation type="journal article" date="2020" name="BMC Genomics">
        <title>Intraspecific diversification of the crop wild relative Brassica cretica Lam. using demographic model selection.</title>
        <authorList>
            <person name="Kioukis A."/>
            <person name="Michalopoulou V.A."/>
            <person name="Briers L."/>
            <person name="Pirintsos S."/>
            <person name="Studholme D.J."/>
            <person name="Pavlidis P."/>
            <person name="Sarris P.F."/>
        </authorList>
    </citation>
    <scope>NUCLEOTIDE SEQUENCE [LARGE SCALE GENOMIC DNA]</scope>
    <source>
        <strain evidence="3">cv. PFS-1207/04</strain>
    </source>
</reference>
<accession>A0ABQ7EAU9</accession>
<keyword evidence="3" id="KW-1185">Reference proteome</keyword>
<feature type="region of interest" description="Disordered" evidence="1">
    <location>
        <begin position="425"/>
        <end position="444"/>
    </location>
</feature>
<feature type="compositionally biased region" description="Polar residues" evidence="1">
    <location>
        <begin position="465"/>
        <end position="477"/>
    </location>
</feature>
<feature type="region of interest" description="Disordered" evidence="1">
    <location>
        <begin position="142"/>
        <end position="190"/>
    </location>
</feature>
<feature type="compositionally biased region" description="Basic and acidic residues" evidence="1">
    <location>
        <begin position="160"/>
        <end position="190"/>
    </location>
</feature>
<sequence length="652" mass="73126">MQSQITEMNRTREATGENPNLSSEVQSPKEKLDEHSKQLEQGAEKLSQLQSENTVLRDQNQARSRAGNKKRHFNTQVRPARLHSPLQPRKGGSSRVQQSYRDLCLQKGPASRRGPLQRTNHVSLQDMEDVLSRAWAQVKWEEDVASRSKAQPKQKQNSARSDHGNRDERSSQRATKDSGNRNLDRFQYRPLEKEEGMSVSTWPDISHLSISTPELVNVLRQMGQQVKWPQKMKAPDSFRNPGLWCDFHRDNGHKTEDCVALRIEVNELLQKGHLWEFLSEKAKNHLNKEVPAKSSGAIPALPPRQDRVIHVISGGSEISCVSHAAAKKSTRNTKHGLETTKPKHLLLGTGEISFTAKEREKILAPHHDALVISLTVANCLVKIILVDNDHLKGKDQGLIAITEETAGPANPWTRGREVWRMAIGSEEADPESREGPPKDQYRPFRMVSLKVFQSGTCSEDRDLARSSSSTPHGSRQLPTDGLATKEAGHKQREETSYGIISDGSGVEGNTDRESPIARESTEAGARDKSRSRSPYPREKQYPDYWSRPRSTARDRSKKEESSSRGTHPNSKTEPTGYIRKVQATSDPGQPSMKKWCNHKTDVESSVSLALGFSPIPAPSKSDSGFLQKQRASRELVNGQLPSGRIRNPNRYR</sequence>
<feature type="region of interest" description="Disordered" evidence="1">
    <location>
        <begin position="1"/>
        <end position="98"/>
    </location>
</feature>
<proteinExistence type="predicted"/>
<feature type="compositionally biased region" description="Basic and acidic residues" evidence="1">
    <location>
        <begin position="430"/>
        <end position="442"/>
    </location>
</feature>
<organism evidence="2 3">
    <name type="scientific">Brassica cretica</name>
    <name type="common">Mustard</name>
    <dbReference type="NCBI Taxonomy" id="69181"/>
    <lineage>
        <taxon>Eukaryota</taxon>
        <taxon>Viridiplantae</taxon>
        <taxon>Streptophyta</taxon>
        <taxon>Embryophyta</taxon>
        <taxon>Tracheophyta</taxon>
        <taxon>Spermatophyta</taxon>
        <taxon>Magnoliopsida</taxon>
        <taxon>eudicotyledons</taxon>
        <taxon>Gunneridae</taxon>
        <taxon>Pentapetalae</taxon>
        <taxon>rosids</taxon>
        <taxon>malvids</taxon>
        <taxon>Brassicales</taxon>
        <taxon>Brassicaceae</taxon>
        <taxon>Brassiceae</taxon>
        <taxon>Brassica</taxon>
    </lineage>
</organism>
<dbReference type="EMBL" id="QGKV02000299">
    <property type="protein sequence ID" value="KAF3594119.1"/>
    <property type="molecule type" value="Genomic_DNA"/>
</dbReference>
<feature type="region of interest" description="Disordered" evidence="1">
    <location>
        <begin position="612"/>
        <end position="652"/>
    </location>
</feature>
<evidence type="ECO:0008006" key="4">
    <source>
        <dbReference type="Google" id="ProtNLM"/>
    </source>
</evidence>
<evidence type="ECO:0000313" key="2">
    <source>
        <dbReference type="EMBL" id="KAF3594119.1"/>
    </source>
</evidence>